<dbReference type="EMBL" id="FP929056">
    <property type="protein sequence ID" value="CBL29001.1"/>
    <property type="molecule type" value="Genomic_DNA"/>
</dbReference>
<dbReference type="GO" id="GO:0016036">
    <property type="term" value="P:cellular response to phosphate starvation"/>
    <property type="evidence" value="ECO:0007669"/>
    <property type="project" value="TreeGrafter"/>
</dbReference>
<sequence>MTSARGRSLRSHLMWLYVLLAIFSGVVVPLLGMLFSHASFQEYQRQGRQAALDLLARSLEDLYRETGSWDRARVMDVLSLPARWGAVNIALRDQEGRVVCAAGPSGMHARGEGHGAKGRARETGHSGHVMGELSQAHGHSSTALSPLDEGSGSKGRMVIQLTSEGRVIGVLDADVRVPQGRFERAFVSHLTSYTLAGTLVMILVACGLGYMVAGRLSRPVARAVERTKRICRREYDLKPAKPSGIREMDDLTRGVEELGRSLAEQERLRQRLMTDVVHELRTPLTVVRSQIEAIADGVWEASPERLALCVSEMERLSGLIRDVESVTRMEGDAVAIKPEPVDLSAFLSSVLDAFRPLFGRTGVALRRSLAPSLHAEVDEDRFRHVMDNLLSNALRYTPKGGWVEVRLRRRGDEAVIEVQDSGSGISPQDLPHVFDRFYRADESRARVTGGRGVGLSIARAVVEAHGGTIGVESESGVGSCFTVTLPAVEGQAARSTNSMDEAESAKGPELPFR</sequence>
<feature type="region of interest" description="Disordered" evidence="9">
    <location>
        <begin position="491"/>
        <end position="513"/>
    </location>
</feature>
<dbReference type="Gene3D" id="3.30.565.10">
    <property type="entry name" value="Histidine kinase-like ATPase, C-terminal domain"/>
    <property type="match status" value="1"/>
</dbReference>
<dbReference type="PROSITE" id="PS50109">
    <property type="entry name" value="HIS_KIN"/>
    <property type="match status" value="1"/>
</dbReference>
<dbReference type="PANTHER" id="PTHR45453">
    <property type="entry name" value="PHOSPHATE REGULON SENSOR PROTEIN PHOR"/>
    <property type="match status" value="1"/>
</dbReference>
<feature type="transmembrane region" description="Helical" evidence="10">
    <location>
        <begin position="12"/>
        <end position="35"/>
    </location>
</feature>
<feature type="compositionally biased region" description="Basic and acidic residues" evidence="9">
    <location>
        <begin position="109"/>
        <end position="125"/>
    </location>
</feature>
<dbReference type="InterPro" id="IPR036097">
    <property type="entry name" value="HisK_dim/P_sf"/>
</dbReference>
<dbReference type="InterPro" id="IPR004358">
    <property type="entry name" value="Sig_transdc_His_kin-like_C"/>
</dbReference>
<dbReference type="PROSITE" id="PS50885">
    <property type="entry name" value="HAMP"/>
    <property type="match status" value="1"/>
</dbReference>
<dbReference type="AlphaFoldDB" id="A0AB94IYZ5"/>
<keyword evidence="5" id="KW-0808">Transferase</keyword>
<keyword evidence="10" id="KW-0812">Transmembrane</keyword>
<dbReference type="SUPFAM" id="SSF55874">
    <property type="entry name" value="ATPase domain of HSP90 chaperone/DNA topoisomerase II/histidine kinase"/>
    <property type="match status" value="1"/>
</dbReference>
<dbReference type="Pfam" id="PF00512">
    <property type="entry name" value="HisKA"/>
    <property type="match status" value="1"/>
</dbReference>
<organism evidence="13 14">
    <name type="scientific">Fretibacterium fastidiosum</name>
    <dbReference type="NCBI Taxonomy" id="651822"/>
    <lineage>
        <taxon>Bacteria</taxon>
        <taxon>Thermotogati</taxon>
        <taxon>Synergistota</taxon>
        <taxon>Synergistia</taxon>
        <taxon>Synergistales</taxon>
        <taxon>Aminobacteriaceae</taxon>
        <taxon>Fretibacterium</taxon>
    </lineage>
</organism>
<comment type="subcellular location">
    <subcellularLocation>
        <location evidence="2">Membrane</location>
    </subcellularLocation>
</comment>
<dbReference type="CDD" id="cd00082">
    <property type="entry name" value="HisKA"/>
    <property type="match status" value="1"/>
</dbReference>
<dbReference type="RefSeq" id="WP_015557147.1">
    <property type="nucleotide sequence ID" value="NC_021038.1"/>
</dbReference>
<dbReference type="SMART" id="SM00387">
    <property type="entry name" value="HATPase_c"/>
    <property type="match status" value="1"/>
</dbReference>
<keyword evidence="6" id="KW-0418">Kinase</keyword>
<keyword evidence="8" id="KW-0175">Coiled coil</keyword>
<keyword evidence="4" id="KW-0597">Phosphoprotein</keyword>
<dbReference type="SUPFAM" id="SSF47384">
    <property type="entry name" value="Homodimeric domain of signal transducing histidine kinase"/>
    <property type="match status" value="1"/>
</dbReference>
<keyword evidence="7" id="KW-0902">Two-component regulatory system</keyword>
<dbReference type="FunFam" id="3.30.565.10:FF:000006">
    <property type="entry name" value="Sensor histidine kinase WalK"/>
    <property type="match status" value="1"/>
</dbReference>
<evidence type="ECO:0000256" key="4">
    <source>
        <dbReference type="ARBA" id="ARBA00022553"/>
    </source>
</evidence>
<dbReference type="GO" id="GO:0000155">
    <property type="term" value="F:phosphorelay sensor kinase activity"/>
    <property type="evidence" value="ECO:0007669"/>
    <property type="project" value="InterPro"/>
</dbReference>
<name>A0AB94IYZ5_9BACT</name>
<gene>
    <name evidence="13" type="ORF">SY1_23440</name>
</gene>
<proteinExistence type="predicted"/>
<accession>A0AB94IYZ5</accession>
<dbReference type="InterPro" id="IPR003594">
    <property type="entry name" value="HATPase_dom"/>
</dbReference>
<feature type="domain" description="HAMP" evidence="12">
    <location>
        <begin position="214"/>
        <end position="267"/>
    </location>
</feature>
<dbReference type="InterPro" id="IPR005467">
    <property type="entry name" value="His_kinase_dom"/>
</dbReference>
<evidence type="ECO:0000256" key="7">
    <source>
        <dbReference type="ARBA" id="ARBA00023012"/>
    </source>
</evidence>
<dbReference type="Gene3D" id="6.10.340.10">
    <property type="match status" value="1"/>
</dbReference>
<dbReference type="Gene3D" id="1.10.287.130">
    <property type="match status" value="1"/>
</dbReference>
<evidence type="ECO:0000256" key="5">
    <source>
        <dbReference type="ARBA" id="ARBA00022679"/>
    </source>
</evidence>
<dbReference type="KEGG" id="sbr:SY1_23440"/>
<dbReference type="InterPro" id="IPR050351">
    <property type="entry name" value="BphY/WalK/GraS-like"/>
</dbReference>
<keyword evidence="10" id="KW-0472">Membrane</keyword>
<protein>
    <recommendedName>
        <fullName evidence="3">histidine kinase</fullName>
        <ecNumber evidence="3">2.7.13.3</ecNumber>
    </recommendedName>
</protein>
<keyword evidence="10" id="KW-1133">Transmembrane helix</keyword>
<dbReference type="PANTHER" id="PTHR45453:SF1">
    <property type="entry name" value="PHOSPHATE REGULON SENSOR PROTEIN PHOR"/>
    <property type="match status" value="1"/>
</dbReference>
<evidence type="ECO:0000256" key="8">
    <source>
        <dbReference type="SAM" id="Coils"/>
    </source>
</evidence>
<dbReference type="Pfam" id="PF02518">
    <property type="entry name" value="HATPase_c"/>
    <property type="match status" value="1"/>
</dbReference>
<feature type="domain" description="Histidine kinase" evidence="11">
    <location>
        <begin position="275"/>
        <end position="489"/>
    </location>
</feature>
<dbReference type="GO" id="GO:0005886">
    <property type="term" value="C:plasma membrane"/>
    <property type="evidence" value="ECO:0007669"/>
    <property type="project" value="TreeGrafter"/>
</dbReference>
<evidence type="ECO:0000259" key="12">
    <source>
        <dbReference type="PROSITE" id="PS50885"/>
    </source>
</evidence>
<feature type="transmembrane region" description="Helical" evidence="10">
    <location>
        <begin position="190"/>
        <end position="213"/>
    </location>
</feature>
<dbReference type="PRINTS" id="PR00344">
    <property type="entry name" value="BCTRLSENSOR"/>
</dbReference>
<evidence type="ECO:0000256" key="6">
    <source>
        <dbReference type="ARBA" id="ARBA00022777"/>
    </source>
</evidence>
<reference evidence="13 14" key="2">
    <citation type="submission" date="2010-03" db="EMBL/GenBank/DDBJ databases">
        <authorList>
            <person name="Pajon A."/>
        </authorList>
    </citation>
    <scope>NUCLEOTIDE SEQUENCE [LARGE SCALE GENOMIC DNA]</scope>
    <source>
        <strain evidence="13 14">SGP1</strain>
    </source>
</reference>
<evidence type="ECO:0000256" key="1">
    <source>
        <dbReference type="ARBA" id="ARBA00000085"/>
    </source>
</evidence>
<dbReference type="InterPro" id="IPR003660">
    <property type="entry name" value="HAMP_dom"/>
</dbReference>
<evidence type="ECO:0000313" key="13">
    <source>
        <dbReference type="EMBL" id="CBL29001.1"/>
    </source>
</evidence>
<dbReference type="InterPro" id="IPR003661">
    <property type="entry name" value="HisK_dim/P_dom"/>
</dbReference>
<feature type="region of interest" description="Disordered" evidence="9">
    <location>
        <begin position="104"/>
        <end position="153"/>
    </location>
</feature>
<evidence type="ECO:0000256" key="9">
    <source>
        <dbReference type="SAM" id="MobiDB-lite"/>
    </source>
</evidence>
<evidence type="ECO:0000256" key="2">
    <source>
        <dbReference type="ARBA" id="ARBA00004370"/>
    </source>
</evidence>
<evidence type="ECO:0000256" key="3">
    <source>
        <dbReference type="ARBA" id="ARBA00012438"/>
    </source>
</evidence>
<evidence type="ECO:0000259" key="11">
    <source>
        <dbReference type="PROSITE" id="PS50109"/>
    </source>
</evidence>
<reference evidence="14" key="1">
    <citation type="submission" date="2010-03" db="EMBL/GenBank/DDBJ databases">
        <title>The genome sequence of Synergistetes sp. SGP1.</title>
        <authorList>
            <consortium name="metaHIT consortium -- http://www.metahit.eu/"/>
            <person name="Pajon A."/>
            <person name="Turner K."/>
            <person name="Parkhill J."/>
            <person name="Wade W."/>
            <person name="Vartoukian S."/>
        </authorList>
    </citation>
    <scope>NUCLEOTIDE SEQUENCE [LARGE SCALE GENOMIC DNA]</scope>
    <source>
        <strain evidence="14">SGP1</strain>
    </source>
</reference>
<evidence type="ECO:0000313" key="14">
    <source>
        <dbReference type="Proteomes" id="UP000008957"/>
    </source>
</evidence>
<evidence type="ECO:0000256" key="10">
    <source>
        <dbReference type="SAM" id="Phobius"/>
    </source>
</evidence>
<dbReference type="InterPro" id="IPR036890">
    <property type="entry name" value="HATPase_C_sf"/>
</dbReference>
<dbReference type="EC" id="2.7.13.3" evidence="3"/>
<comment type="catalytic activity">
    <reaction evidence="1">
        <text>ATP + protein L-histidine = ADP + protein N-phospho-L-histidine.</text>
        <dbReference type="EC" id="2.7.13.3"/>
    </reaction>
</comment>
<dbReference type="Proteomes" id="UP000008957">
    <property type="component" value="Chromosome"/>
</dbReference>
<dbReference type="GO" id="GO:0004721">
    <property type="term" value="F:phosphoprotein phosphatase activity"/>
    <property type="evidence" value="ECO:0007669"/>
    <property type="project" value="TreeGrafter"/>
</dbReference>
<feature type="coiled-coil region" evidence="8">
    <location>
        <begin position="248"/>
        <end position="275"/>
    </location>
</feature>
<keyword evidence="14" id="KW-1185">Reference proteome</keyword>
<dbReference type="SMART" id="SM00388">
    <property type="entry name" value="HisKA"/>
    <property type="match status" value="1"/>
</dbReference>